<organism evidence="2">
    <name type="scientific">uncultured delta proteobacterium</name>
    <dbReference type="NCBI Taxonomy" id="34034"/>
    <lineage>
        <taxon>Bacteria</taxon>
        <taxon>Deltaproteobacteria</taxon>
        <taxon>environmental samples</taxon>
    </lineage>
</organism>
<sequence>MIHPERLTRYEEWQDYIKRDALCRQLEKEYGLAVDFGRDKNRQKQRLQEKAAIRDGRGRTRHQHQSFGAAQLLEDLE</sequence>
<protein>
    <submittedName>
        <fullName evidence="2">Uncharacterized protein</fullName>
    </submittedName>
</protein>
<reference evidence="2" key="1">
    <citation type="submission" date="2016-04" db="EMBL/GenBank/DDBJ databases">
        <authorList>
            <person name="Evans L.H."/>
            <person name="Alamgir A."/>
            <person name="Owens N."/>
            <person name="Weber N.D."/>
            <person name="Virtaneva K."/>
            <person name="Barbian K."/>
            <person name="Babar A."/>
            <person name="Rosenke K."/>
        </authorList>
    </citation>
    <scope>NUCLEOTIDE SEQUENCE</scope>
    <source>
        <strain evidence="2">86</strain>
    </source>
</reference>
<evidence type="ECO:0000256" key="1">
    <source>
        <dbReference type="SAM" id="MobiDB-lite"/>
    </source>
</evidence>
<feature type="compositionally biased region" description="Basic and acidic residues" evidence="1">
    <location>
        <begin position="41"/>
        <end position="58"/>
    </location>
</feature>
<name>A0A212KFX2_9DELT</name>
<dbReference type="EMBL" id="FLUQ01000006">
    <property type="protein sequence ID" value="SBW10603.1"/>
    <property type="molecule type" value="Genomic_DNA"/>
</dbReference>
<accession>A0A212KFX2</accession>
<gene>
    <name evidence="2" type="ORF">KL86DPRO_60223</name>
</gene>
<dbReference type="AlphaFoldDB" id="A0A212KFX2"/>
<evidence type="ECO:0000313" key="2">
    <source>
        <dbReference type="EMBL" id="SBW10603.1"/>
    </source>
</evidence>
<proteinExistence type="predicted"/>
<feature type="region of interest" description="Disordered" evidence="1">
    <location>
        <begin position="41"/>
        <end position="68"/>
    </location>
</feature>